<keyword evidence="4" id="KW-0762">Sugar transport</keyword>
<dbReference type="EMBL" id="JBBCAQ010000027">
    <property type="protein sequence ID" value="KAK7586157.1"/>
    <property type="molecule type" value="Genomic_DNA"/>
</dbReference>
<evidence type="ECO:0000256" key="2">
    <source>
        <dbReference type="ARBA" id="ARBA00022448"/>
    </source>
</evidence>
<accession>A0AAN9Y468</accession>
<feature type="transmembrane region" description="Helical" evidence="8">
    <location>
        <begin position="32"/>
        <end position="51"/>
    </location>
</feature>
<sequence length="436" mass="48096">MVGAVFGWLAPTLKTYRYSKSEFSLTDEDCSWMVALQFVGRICGCLLTAITIDRFGRVAIISLAAILMTISWSAIVLTKVIGVHYILRFIFGSCLGMINLTTPIYTGENSSPQVRGIFGSSCLMLFFGGQVVGCTLATYCSYTLVAAILAAISLVSLASTILLREPTQYLLAKGREAKAEKQFFWLRGNDENAKNEFFQIRSKLEATEAKFSFNYLLDRRILIVCGVNSLVFMTGFPAMSSLVSIALSPAGDFSTNELTILFEVVQLVGAVVSLFVIDRFNRRTLWTISCTLAAVFHLMAATLYYLNEQNSSLPGYSWLLFGSITGYTTVFSTLMYSLSCTVRGEFLPQKYKGAGSCTSLFINSGIGCVQGFTFLKIASAYGMKVNFIVFAGSSIVLLAFCYCLVPETRGMSLVEIEKYFEDLKRTKENEKSTVKS</sequence>
<dbReference type="PANTHER" id="PTHR48021">
    <property type="match status" value="1"/>
</dbReference>
<feature type="transmembrane region" description="Helical" evidence="8">
    <location>
        <begin position="318"/>
        <end position="339"/>
    </location>
</feature>
<feature type="transmembrane region" description="Helical" evidence="8">
    <location>
        <begin position="83"/>
        <end position="105"/>
    </location>
</feature>
<dbReference type="SUPFAM" id="SSF103473">
    <property type="entry name" value="MFS general substrate transporter"/>
    <property type="match status" value="1"/>
</dbReference>
<comment type="subcellular location">
    <subcellularLocation>
        <location evidence="1">Cell membrane</location>
        <topology evidence="1">Multi-pass membrane protein</topology>
    </subcellularLocation>
</comment>
<feature type="transmembrane region" description="Helical" evidence="8">
    <location>
        <begin position="360"/>
        <end position="381"/>
    </location>
</feature>
<feature type="transmembrane region" description="Helical" evidence="8">
    <location>
        <begin position="117"/>
        <end position="138"/>
    </location>
</feature>
<evidence type="ECO:0000313" key="11">
    <source>
        <dbReference type="Proteomes" id="UP001367676"/>
    </source>
</evidence>
<feature type="domain" description="Major facilitator superfamily (MFS) profile" evidence="9">
    <location>
        <begin position="1"/>
        <end position="409"/>
    </location>
</feature>
<evidence type="ECO:0000256" key="1">
    <source>
        <dbReference type="ARBA" id="ARBA00004651"/>
    </source>
</evidence>
<feature type="transmembrane region" description="Helical" evidence="8">
    <location>
        <begin position="144"/>
        <end position="163"/>
    </location>
</feature>
<keyword evidence="3" id="KW-1003">Cell membrane</keyword>
<feature type="transmembrane region" description="Helical" evidence="8">
    <location>
        <begin position="58"/>
        <end position="77"/>
    </location>
</feature>
<dbReference type="InterPro" id="IPR020846">
    <property type="entry name" value="MFS_dom"/>
</dbReference>
<dbReference type="PANTHER" id="PTHR48021:SF34">
    <property type="entry name" value="FACILITATED TREHALOSE TRANSPORTER TRET1-2 HOMOLOG-LIKE PROTEIN"/>
    <property type="match status" value="1"/>
</dbReference>
<organism evidence="10 11">
    <name type="scientific">Parthenolecanium corni</name>
    <dbReference type="NCBI Taxonomy" id="536013"/>
    <lineage>
        <taxon>Eukaryota</taxon>
        <taxon>Metazoa</taxon>
        <taxon>Ecdysozoa</taxon>
        <taxon>Arthropoda</taxon>
        <taxon>Hexapoda</taxon>
        <taxon>Insecta</taxon>
        <taxon>Pterygota</taxon>
        <taxon>Neoptera</taxon>
        <taxon>Paraneoptera</taxon>
        <taxon>Hemiptera</taxon>
        <taxon>Sternorrhyncha</taxon>
        <taxon>Coccoidea</taxon>
        <taxon>Coccidae</taxon>
        <taxon>Parthenolecanium</taxon>
    </lineage>
</organism>
<keyword evidence="6 8" id="KW-1133">Transmembrane helix</keyword>
<protein>
    <recommendedName>
        <fullName evidence="9">Major facilitator superfamily (MFS) profile domain-containing protein</fullName>
    </recommendedName>
</protein>
<dbReference type="InterPro" id="IPR005828">
    <property type="entry name" value="MFS_sugar_transport-like"/>
</dbReference>
<evidence type="ECO:0000256" key="6">
    <source>
        <dbReference type="ARBA" id="ARBA00022989"/>
    </source>
</evidence>
<evidence type="ECO:0000259" key="9">
    <source>
        <dbReference type="PROSITE" id="PS50850"/>
    </source>
</evidence>
<feature type="transmembrane region" description="Helical" evidence="8">
    <location>
        <begin position="221"/>
        <end position="246"/>
    </location>
</feature>
<keyword evidence="5 8" id="KW-0812">Transmembrane</keyword>
<reference evidence="10 11" key="1">
    <citation type="submission" date="2024-03" db="EMBL/GenBank/DDBJ databases">
        <title>Adaptation during the transition from Ophiocordyceps entomopathogen to insect associate is accompanied by gene loss and intensified selection.</title>
        <authorList>
            <person name="Ward C.M."/>
            <person name="Onetto C.A."/>
            <person name="Borneman A.R."/>
        </authorList>
    </citation>
    <scope>NUCLEOTIDE SEQUENCE [LARGE SCALE GENOMIC DNA]</scope>
    <source>
        <strain evidence="10">AWRI1</strain>
        <tissue evidence="10">Single Adult Female</tissue>
    </source>
</reference>
<keyword evidence="7 8" id="KW-0472">Membrane</keyword>
<evidence type="ECO:0000256" key="7">
    <source>
        <dbReference type="ARBA" id="ARBA00023136"/>
    </source>
</evidence>
<evidence type="ECO:0000256" key="4">
    <source>
        <dbReference type="ARBA" id="ARBA00022597"/>
    </source>
</evidence>
<name>A0AAN9Y468_9HEMI</name>
<dbReference type="GO" id="GO:0005886">
    <property type="term" value="C:plasma membrane"/>
    <property type="evidence" value="ECO:0007669"/>
    <property type="project" value="UniProtKB-SubCell"/>
</dbReference>
<evidence type="ECO:0000256" key="8">
    <source>
        <dbReference type="SAM" id="Phobius"/>
    </source>
</evidence>
<dbReference type="InterPro" id="IPR036259">
    <property type="entry name" value="MFS_trans_sf"/>
</dbReference>
<evidence type="ECO:0000256" key="5">
    <source>
        <dbReference type="ARBA" id="ARBA00022692"/>
    </source>
</evidence>
<dbReference type="Gene3D" id="1.20.1250.20">
    <property type="entry name" value="MFS general substrate transporter like domains"/>
    <property type="match status" value="1"/>
</dbReference>
<dbReference type="PROSITE" id="PS50850">
    <property type="entry name" value="MFS"/>
    <property type="match status" value="1"/>
</dbReference>
<feature type="transmembrane region" description="Helical" evidence="8">
    <location>
        <begin position="284"/>
        <end position="306"/>
    </location>
</feature>
<dbReference type="Pfam" id="PF00083">
    <property type="entry name" value="Sugar_tr"/>
    <property type="match status" value="1"/>
</dbReference>
<dbReference type="FunFam" id="1.20.1250.20:FF:000218">
    <property type="entry name" value="facilitated trehalose transporter Tret1"/>
    <property type="match status" value="1"/>
</dbReference>
<dbReference type="Proteomes" id="UP001367676">
    <property type="component" value="Unassembled WGS sequence"/>
</dbReference>
<evidence type="ECO:0000313" key="10">
    <source>
        <dbReference type="EMBL" id="KAK7586157.1"/>
    </source>
</evidence>
<dbReference type="AlphaFoldDB" id="A0AAN9Y468"/>
<evidence type="ECO:0000256" key="3">
    <source>
        <dbReference type="ARBA" id="ARBA00022475"/>
    </source>
</evidence>
<comment type="caution">
    <text evidence="10">The sequence shown here is derived from an EMBL/GenBank/DDBJ whole genome shotgun (WGS) entry which is preliminary data.</text>
</comment>
<feature type="transmembrane region" description="Helical" evidence="8">
    <location>
        <begin position="258"/>
        <end position="277"/>
    </location>
</feature>
<proteinExistence type="predicted"/>
<feature type="transmembrane region" description="Helical" evidence="8">
    <location>
        <begin position="387"/>
        <end position="405"/>
    </location>
</feature>
<dbReference type="GO" id="GO:0022857">
    <property type="term" value="F:transmembrane transporter activity"/>
    <property type="evidence" value="ECO:0007669"/>
    <property type="project" value="InterPro"/>
</dbReference>
<gene>
    <name evidence="10" type="ORF">V9T40_004033</name>
</gene>
<keyword evidence="11" id="KW-1185">Reference proteome</keyword>
<keyword evidence="2" id="KW-0813">Transport</keyword>
<dbReference type="InterPro" id="IPR050549">
    <property type="entry name" value="MFS_Trehalose_Transporter"/>
</dbReference>